<dbReference type="InterPro" id="IPR000835">
    <property type="entry name" value="HTH_MarR-typ"/>
</dbReference>
<feature type="domain" description="HTH marR-type" evidence="2">
    <location>
        <begin position="8"/>
        <end position="149"/>
    </location>
</feature>
<reference evidence="5" key="1">
    <citation type="journal article" date="2019" name="Int. J. Syst. Evol. Microbiol.">
        <title>The Global Catalogue of Microorganisms (GCM) 10K type strain sequencing project: providing services to taxonomists for standard genome sequencing and annotation.</title>
        <authorList>
            <consortium name="The Broad Institute Genomics Platform"/>
            <consortium name="The Broad Institute Genome Sequencing Center for Infectious Disease"/>
            <person name="Wu L."/>
            <person name="Ma J."/>
        </authorList>
    </citation>
    <scope>NUCLEOTIDE SEQUENCE [LARGE SCALE GENOMIC DNA]</scope>
    <source>
        <strain evidence="5">CCUG 61948</strain>
    </source>
</reference>
<dbReference type="GO" id="GO:0016746">
    <property type="term" value="F:acyltransferase activity"/>
    <property type="evidence" value="ECO:0007669"/>
    <property type="project" value="UniProtKB-KW"/>
</dbReference>
<dbReference type="PANTHER" id="PTHR13947:SF37">
    <property type="entry name" value="LD18367P"/>
    <property type="match status" value="1"/>
</dbReference>
<dbReference type="PANTHER" id="PTHR13947">
    <property type="entry name" value="GNAT FAMILY N-ACETYLTRANSFERASE"/>
    <property type="match status" value="1"/>
</dbReference>
<comment type="caution">
    <text evidence="4">The sequence shown here is derived from an EMBL/GenBank/DDBJ whole genome shotgun (WGS) entry which is preliminary data.</text>
</comment>
<name>A0ABW3B8B7_9FLAO</name>
<dbReference type="InterPro" id="IPR036388">
    <property type="entry name" value="WH-like_DNA-bd_sf"/>
</dbReference>
<dbReference type="PROSITE" id="PS50995">
    <property type="entry name" value="HTH_MARR_2"/>
    <property type="match status" value="1"/>
</dbReference>
<evidence type="ECO:0000259" key="2">
    <source>
        <dbReference type="PROSITE" id="PS50995"/>
    </source>
</evidence>
<keyword evidence="5" id="KW-1185">Reference proteome</keyword>
<dbReference type="EMBL" id="JBHTHY010000027">
    <property type="protein sequence ID" value="MFD0799586.1"/>
    <property type="molecule type" value="Genomic_DNA"/>
</dbReference>
<dbReference type="RefSeq" id="WP_379936576.1">
    <property type="nucleotide sequence ID" value="NZ_JBHTHY010000027.1"/>
</dbReference>
<proteinExistence type="predicted"/>
<gene>
    <name evidence="4" type="ORF">ACFQZJ_19100</name>
</gene>
<evidence type="ECO:0000313" key="4">
    <source>
        <dbReference type="EMBL" id="MFD0799586.1"/>
    </source>
</evidence>
<dbReference type="SUPFAM" id="SSF46785">
    <property type="entry name" value="Winged helix' DNA-binding domain"/>
    <property type="match status" value="1"/>
</dbReference>
<dbReference type="Proteomes" id="UP001597012">
    <property type="component" value="Unassembled WGS sequence"/>
</dbReference>
<dbReference type="Pfam" id="PF00583">
    <property type="entry name" value="Acetyltransf_1"/>
    <property type="match status" value="1"/>
</dbReference>
<dbReference type="InterPro" id="IPR036390">
    <property type="entry name" value="WH_DNA-bd_sf"/>
</dbReference>
<dbReference type="PROSITE" id="PS51186">
    <property type="entry name" value="GNAT"/>
    <property type="match status" value="1"/>
</dbReference>
<feature type="domain" description="N-acetyltransferase" evidence="3">
    <location>
        <begin position="176"/>
        <end position="316"/>
    </location>
</feature>
<dbReference type="EC" id="2.3.1.-" evidence="4"/>
<sequence>MIYESLGAMALGTRLRMLSETVTKDATKLYALYGVALKPNWFPVFYVLTQEETEKSITAIAEQIGHSHPSVIAIVREMEKAKLIVKTKDKTDKRKQLVRLTKTGEKIAMDIQKQYTDVTSAIALLFKESTHDIWQGILELEYLLKEKTLFDRVVEQKKQRESASIKIVPYTKNYRADFKALNEAWIRHYFKMEDSDYKALDFPEEYILNKGGEILVALHNSEVVGVCALQKLEDHPYPYELAKMAVSPRAHGKGIGYLLGKAMLNKAKDLGANQVYLESNTVLKPAINLYRKLGFKKVTGLPTPYERCNIQMVVDV</sequence>
<dbReference type="CDD" id="cd04301">
    <property type="entry name" value="NAT_SF"/>
    <property type="match status" value="1"/>
</dbReference>
<dbReference type="InterPro" id="IPR050769">
    <property type="entry name" value="NAT_camello-type"/>
</dbReference>
<evidence type="ECO:0000256" key="1">
    <source>
        <dbReference type="ARBA" id="ARBA00022679"/>
    </source>
</evidence>
<dbReference type="InterPro" id="IPR016181">
    <property type="entry name" value="Acyl_CoA_acyltransferase"/>
</dbReference>
<dbReference type="Gene3D" id="3.40.630.30">
    <property type="match status" value="1"/>
</dbReference>
<evidence type="ECO:0000259" key="3">
    <source>
        <dbReference type="PROSITE" id="PS51186"/>
    </source>
</evidence>
<dbReference type="SUPFAM" id="SSF55729">
    <property type="entry name" value="Acyl-CoA N-acyltransferases (Nat)"/>
    <property type="match status" value="1"/>
</dbReference>
<accession>A0ABW3B8B7</accession>
<keyword evidence="4" id="KW-0012">Acyltransferase</keyword>
<evidence type="ECO:0000313" key="5">
    <source>
        <dbReference type="Proteomes" id="UP001597012"/>
    </source>
</evidence>
<dbReference type="Pfam" id="PF12802">
    <property type="entry name" value="MarR_2"/>
    <property type="match status" value="1"/>
</dbReference>
<keyword evidence="1 4" id="KW-0808">Transferase</keyword>
<dbReference type="Gene3D" id="1.10.10.10">
    <property type="entry name" value="Winged helix-like DNA-binding domain superfamily/Winged helix DNA-binding domain"/>
    <property type="match status" value="1"/>
</dbReference>
<protein>
    <submittedName>
        <fullName evidence="4">GNAT family N-acetyltransferase</fullName>
        <ecNumber evidence="4">2.3.1.-</ecNumber>
    </submittedName>
</protein>
<dbReference type="InterPro" id="IPR000182">
    <property type="entry name" value="GNAT_dom"/>
</dbReference>
<organism evidence="4 5">
    <name type="scientific">Maribacter chungangensis</name>
    <dbReference type="NCBI Taxonomy" id="1069117"/>
    <lineage>
        <taxon>Bacteria</taxon>
        <taxon>Pseudomonadati</taxon>
        <taxon>Bacteroidota</taxon>
        <taxon>Flavobacteriia</taxon>
        <taxon>Flavobacteriales</taxon>
        <taxon>Flavobacteriaceae</taxon>
        <taxon>Maribacter</taxon>
    </lineage>
</organism>